<dbReference type="AlphaFoldDB" id="A0AA93BKW1"/>
<feature type="compositionally biased region" description="Basic and acidic residues" evidence="3">
    <location>
        <begin position="454"/>
        <end position="467"/>
    </location>
</feature>
<accession>A0AA93BKW1</accession>
<dbReference type="RefSeq" id="WP_118190955.1">
    <property type="nucleotide sequence ID" value="NZ_QSFW01000022.1"/>
</dbReference>
<evidence type="ECO:0000256" key="1">
    <source>
        <dbReference type="PROSITE-ProRule" id="PRU00339"/>
    </source>
</evidence>
<dbReference type="PROSITE" id="PS51257">
    <property type="entry name" value="PROKAR_LIPOPROTEIN"/>
    <property type="match status" value="1"/>
</dbReference>
<feature type="repeat" description="TPR" evidence="1">
    <location>
        <begin position="250"/>
        <end position="283"/>
    </location>
</feature>
<evidence type="ECO:0000313" key="5">
    <source>
        <dbReference type="EMBL" id="RHA84991.1"/>
    </source>
</evidence>
<feature type="compositionally biased region" description="Polar residues" evidence="3">
    <location>
        <begin position="1016"/>
        <end position="1025"/>
    </location>
</feature>
<feature type="region of interest" description="Disordered" evidence="3">
    <location>
        <begin position="568"/>
        <end position="587"/>
    </location>
</feature>
<evidence type="ECO:0000313" key="6">
    <source>
        <dbReference type="Proteomes" id="UP000284990"/>
    </source>
</evidence>
<comment type="caution">
    <text evidence="5">The sequence shown here is derived from an EMBL/GenBank/DDBJ whole genome shotgun (WGS) entry which is preliminary data.</text>
</comment>
<dbReference type="Gene3D" id="1.25.40.10">
    <property type="entry name" value="Tetratricopeptide repeat domain"/>
    <property type="match status" value="3"/>
</dbReference>
<feature type="compositionally biased region" description="Low complexity" evidence="3">
    <location>
        <begin position="974"/>
        <end position="1015"/>
    </location>
</feature>
<feature type="compositionally biased region" description="Low complexity" evidence="3">
    <location>
        <begin position="470"/>
        <end position="494"/>
    </location>
</feature>
<dbReference type="Proteomes" id="UP000284990">
    <property type="component" value="Unassembled WGS sequence"/>
</dbReference>
<protein>
    <recommendedName>
        <fullName evidence="7">Tetratricopeptide repeat protein</fullName>
    </recommendedName>
</protein>
<keyword evidence="4" id="KW-0732">Signal</keyword>
<evidence type="ECO:0000256" key="4">
    <source>
        <dbReference type="SAM" id="SignalP"/>
    </source>
</evidence>
<keyword evidence="2" id="KW-0175">Coiled coil</keyword>
<dbReference type="PROSITE" id="PS50005">
    <property type="entry name" value="TPR"/>
    <property type="match status" value="1"/>
</dbReference>
<dbReference type="Pfam" id="PF13432">
    <property type="entry name" value="TPR_16"/>
    <property type="match status" value="1"/>
</dbReference>
<dbReference type="InterPro" id="IPR019734">
    <property type="entry name" value="TPR_rpt"/>
</dbReference>
<organism evidence="5 6">
    <name type="scientific">Segatella copri</name>
    <dbReference type="NCBI Taxonomy" id="165179"/>
    <lineage>
        <taxon>Bacteria</taxon>
        <taxon>Pseudomonadati</taxon>
        <taxon>Bacteroidota</taxon>
        <taxon>Bacteroidia</taxon>
        <taxon>Bacteroidales</taxon>
        <taxon>Prevotellaceae</taxon>
        <taxon>Segatella</taxon>
    </lineage>
</organism>
<feature type="signal peptide" evidence="4">
    <location>
        <begin position="1"/>
        <end position="24"/>
    </location>
</feature>
<proteinExistence type="predicted"/>
<reference evidence="5 6" key="1">
    <citation type="submission" date="2018-08" db="EMBL/GenBank/DDBJ databases">
        <title>A genome reference for cultivated species of the human gut microbiota.</title>
        <authorList>
            <person name="Zou Y."/>
            <person name="Xue W."/>
            <person name="Luo G."/>
        </authorList>
    </citation>
    <scope>NUCLEOTIDE SEQUENCE [LARGE SCALE GENOMIC DNA]</scope>
    <source>
        <strain evidence="5 6">AM42-23AC</strain>
    </source>
</reference>
<dbReference type="InterPro" id="IPR011990">
    <property type="entry name" value="TPR-like_helical_dom_sf"/>
</dbReference>
<evidence type="ECO:0008006" key="7">
    <source>
        <dbReference type="Google" id="ProtNLM"/>
    </source>
</evidence>
<feature type="chain" id="PRO_5041706407" description="Tetratricopeptide repeat protein" evidence="4">
    <location>
        <begin position="25"/>
        <end position="1057"/>
    </location>
</feature>
<evidence type="ECO:0000256" key="2">
    <source>
        <dbReference type="SAM" id="Coils"/>
    </source>
</evidence>
<name>A0AA93BKW1_9BACT</name>
<evidence type="ECO:0000256" key="3">
    <source>
        <dbReference type="SAM" id="MobiDB-lite"/>
    </source>
</evidence>
<dbReference type="Pfam" id="PF13181">
    <property type="entry name" value="TPR_8"/>
    <property type="match status" value="1"/>
</dbReference>
<feature type="compositionally biased region" description="Acidic residues" evidence="3">
    <location>
        <begin position="958"/>
        <end position="973"/>
    </location>
</feature>
<dbReference type="EMBL" id="QSFW01000022">
    <property type="protein sequence ID" value="RHA84991.1"/>
    <property type="molecule type" value="Genomic_DNA"/>
</dbReference>
<dbReference type="SMART" id="SM00028">
    <property type="entry name" value="TPR"/>
    <property type="match status" value="4"/>
</dbReference>
<keyword evidence="1" id="KW-0802">TPR repeat</keyword>
<feature type="compositionally biased region" description="Acidic residues" evidence="3">
    <location>
        <begin position="1040"/>
        <end position="1057"/>
    </location>
</feature>
<sequence>MLKHFPFRNLLPAMVILAFAMTIAGCSTQKNTAKSRWWHAFNARYNTYYNGTVAYIEGSLEKESGNKDNYSEMIPYYTVGNKNSRELGKSNYDRAIEKCEKTIHQHSIKRRPVWDKKRRKTAKDLEWLHRREYNPFLWKAWMLMGRSQFFEGDFQSAAATFAYMSRLYATQPGIYGKARAWLAKSYLESGWIYDAEDVIRNIERDSIHWRAQKEWDKTYALYYLKTGRYQEAVPYLRKAIGYEMRRKQKARLWYLMGQVEAQQGHAQNAYRAFKHVIRLNPPYELEFNARISMTEVLATNNSRKMVSKLKRMAASDKNKEYLDQVYYAIGNIHLNQGDTLQAIAAYEKGAAKSSRNGIEKGVLLLHLGNVYWQCHRYGDAKRCYDAAIGLLDQDRKDYKQLSDRSKVLDELVPYTDAIHLQDSLQSLARMSETERNVAIDKVIEALKKQEKEEKRRLADQELAEKQDNPSAGRNNGNNNSRNNRNQRNSNASSGFGNGAMGNGGFGNSNNWYFYSQSAVAQGKQQFERLWGKRKNIDNWRRSNQTVVADAKGVEEMTDEQRDSLLNEAQKKDLEKEKEKNQSAEEDPHQRAYYLAQIPLTEEKMAESNQILDDGLLHAGIILKDKLNDLDESERLLQRLVKKNAAYEHLDDAYYHLYLLYNIRKQPAIASRYLDLLKANYPESQWTALLTSPYYEEDAKMGIHLEDSLYAATYDAFKANLYNKVVHNRAISDKRYPEGANRDKFLFIGGLTQLHEGNIQACLDDMQQVVEKYPNSRLSEMAGMILNGVKAGRQLKGGTFDLSNVWSRRNAVLNDDVKSKAKVFSIERNEPFIFMLAYVPDSVNENQLLFEMAKYNFTSYLVRNFDLVIDEQNGLHRMQVKGFRNYDEARQYANDIYQHQTITQLLSKGARGIVISEPNLLLLGTSLSYDDYTLFYTQHLAPLKISKDPLLEEPEEIIQQEKTDDTEENDEETGTLETGTTGEIETGTTGTFDNGTTGTSDNGTTGTFSNGTIGTSENGTTGTQGTDADIKEEKAPNTTIDNDDSLDLDSEEYDLDGF</sequence>
<feature type="region of interest" description="Disordered" evidence="3">
    <location>
        <begin position="454"/>
        <end position="496"/>
    </location>
</feature>
<gene>
    <name evidence="5" type="ORF">DW916_10580</name>
</gene>
<feature type="region of interest" description="Disordered" evidence="3">
    <location>
        <begin position="958"/>
        <end position="1057"/>
    </location>
</feature>
<dbReference type="SUPFAM" id="SSF48452">
    <property type="entry name" value="TPR-like"/>
    <property type="match status" value="1"/>
</dbReference>
<feature type="coiled-coil region" evidence="2">
    <location>
        <begin position="622"/>
        <end position="649"/>
    </location>
</feature>